<organism evidence="2 3">
    <name type="scientific">Ureibacillus xyleni</name>
    <dbReference type="NCBI Taxonomy" id="614648"/>
    <lineage>
        <taxon>Bacteria</taxon>
        <taxon>Bacillati</taxon>
        <taxon>Bacillota</taxon>
        <taxon>Bacilli</taxon>
        <taxon>Bacillales</taxon>
        <taxon>Caryophanaceae</taxon>
        <taxon>Ureibacillus</taxon>
    </lineage>
</organism>
<gene>
    <name evidence="2" type="ORF">SAMN05880501_12120</name>
</gene>
<sequence length="137" mass="14868">MKKMAEKVTKAFVQPTPSGKEELGQIEVAPEVIEVIAGIATTEIDGVAATRGNFASGVAERFGKKVHSKGVKATISDDGQIVIDVYCSVKYGFSIPKVAKEIQSVIRQAIFNMTSINTNEVNVHITAIQFEQLKEEE</sequence>
<dbReference type="PANTHER" id="PTHR34297:SF1">
    <property type="entry name" value="ASP23_GLS24 FAMILY ENVELOPE STRESS RESPONSE PROTEIN"/>
    <property type="match status" value="1"/>
</dbReference>
<dbReference type="Proteomes" id="UP000219636">
    <property type="component" value="Unassembled WGS sequence"/>
</dbReference>
<name>A0A285TTB8_9BACL</name>
<dbReference type="PANTHER" id="PTHR34297">
    <property type="entry name" value="HYPOTHETICAL CYTOSOLIC PROTEIN-RELATED"/>
    <property type="match status" value="1"/>
</dbReference>
<evidence type="ECO:0000313" key="3">
    <source>
        <dbReference type="Proteomes" id="UP000219636"/>
    </source>
</evidence>
<dbReference type="Pfam" id="PF03780">
    <property type="entry name" value="Asp23"/>
    <property type="match status" value="1"/>
</dbReference>
<comment type="similarity">
    <text evidence="1">Belongs to the asp23 family.</text>
</comment>
<dbReference type="InterPro" id="IPR005531">
    <property type="entry name" value="Asp23"/>
</dbReference>
<protein>
    <submittedName>
        <fullName evidence="2">Uncharacterized alkaline shock family protein YloU</fullName>
    </submittedName>
</protein>
<keyword evidence="3" id="KW-1185">Reference proteome</keyword>
<reference evidence="3" key="1">
    <citation type="submission" date="2017-08" db="EMBL/GenBank/DDBJ databases">
        <authorList>
            <person name="Varghese N."/>
            <person name="Submissions S."/>
        </authorList>
    </citation>
    <scope>NUCLEOTIDE SEQUENCE [LARGE SCALE GENOMIC DNA]</scope>
    <source>
        <strain evidence="3">JC22</strain>
    </source>
</reference>
<evidence type="ECO:0000313" key="2">
    <source>
        <dbReference type="EMBL" id="SOC27135.1"/>
    </source>
</evidence>
<proteinExistence type="inferred from homology"/>
<accession>A0A285TTB8</accession>
<dbReference type="AlphaFoldDB" id="A0A285TTB8"/>
<evidence type="ECO:0000256" key="1">
    <source>
        <dbReference type="ARBA" id="ARBA00005721"/>
    </source>
</evidence>
<dbReference type="EMBL" id="OBMQ01000021">
    <property type="protein sequence ID" value="SOC27135.1"/>
    <property type="molecule type" value="Genomic_DNA"/>
</dbReference>